<keyword evidence="2" id="KW-1133">Transmembrane helix</keyword>
<evidence type="ECO:0000256" key="2">
    <source>
        <dbReference type="SAM" id="Phobius"/>
    </source>
</evidence>
<evidence type="ECO:0000313" key="4">
    <source>
        <dbReference type="Proteomes" id="UP000002258"/>
    </source>
</evidence>
<dbReference type="GO" id="GO:0005886">
    <property type="term" value="C:plasma membrane"/>
    <property type="evidence" value="ECO:0007669"/>
    <property type="project" value="InterPro"/>
</dbReference>
<keyword evidence="2" id="KW-0472">Membrane</keyword>
<dbReference type="RefSeq" id="XP_001383976.2">
    <property type="nucleotide sequence ID" value="XM_001383939.1"/>
</dbReference>
<evidence type="ECO:0000256" key="1">
    <source>
        <dbReference type="SAM" id="MobiDB-lite"/>
    </source>
</evidence>
<dbReference type="KEGG" id="pic:PICST_58113"/>
<evidence type="ECO:0000313" key="3">
    <source>
        <dbReference type="EMBL" id="ABN65947.2"/>
    </source>
</evidence>
<dbReference type="STRING" id="322104.A3LST1"/>
<dbReference type="GeneID" id="4838599"/>
<dbReference type="OMA" id="HHYREET"/>
<accession>A3LST1</accession>
<name>A3LST1_PICST</name>
<dbReference type="InterPro" id="IPR052413">
    <property type="entry name" value="SUR7_domain"/>
</dbReference>
<feature type="transmembrane region" description="Helical" evidence="2">
    <location>
        <begin position="293"/>
        <end position="316"/>
    </location>
</feature>
<proteinExistence type="predicted"/>
<dbReference type="AlphaFoldDB" id="A3LST1"/>
<dbReference type="EMBL" id="CP000498">
    <property type="protein sequence ID" value="ABN65947.2"/>
    <property type="molecule type" value="Genomic_DNA"/>
</dbReference>
<keyword evidence="4" id="KW-1185">Reference proteome</keyword>
<feature type="transmembrane region" description="Helical" evidence="2">
    <location>
        <begin position="250"/>
        <end position="272"/>
    </location>
</feature>
<dbReference type="Pfam" id="PF06687">
    <property type="entry name" value="SUR7"/>
    <property type="match status" value="1"/>
</dbReference>
<feature type="compositionally biased region" description="Basic and acidic residues" evidence="1">
    <location>
        <begin position="387"/>
        <end position="397"/>
    </location>
</feature>
<sequence>MLSWRNLRYHILTPFKNLTVQERILQTLRLFAACSTIAYTIALLGAPFLSNKIYLSRIDCAHLDVAYGLYKSLRNSVTVSPEVFEESGAAAFPVDSTLTNSEITLLSQYAESQVASAPQFIVTSLWSWCYGNYDSTQYYNKYGEMKVKKHNVVMVCSDIPTEYVFNYREELQQIGLSSILAYAYQSANYEDEHYTDVVKLRHHRYNLVAAALTFCGASQLILLILMVIMYQTRGKEKDLSKHPQILNHLVALTSVASCISVCVGTGIIFTMLKQIQSEIAENLGDFGVTFHLGKAWFALLWLCTSFSVVSMLLWVLPLWCANPTDDYEEDLEVDFLKQAKSRRSLYDGKLNFMVRMGSKKSNNSEGRGLMSDNEANENKVESAFPNRHTEEELRKLGESISTNHPVRRTKSRVKRNQDDQEVPQDQAKDLLYNDVSIQQYSNYPTNDFLHYREETYDGYKEGETILSRKGTSLSRNKMTRKLQNPKAQLNVNENRLSTAGSFLNDDELQYLDSNNFIGKY</sequence>
<gene>
    <name evidence="3" type="ORF">PICST_58113</name>
</gene>
<dbReference type="PANTHER" id="PTHR28019">
    <property type="entry name" value="CELL MEMBRANE PROTEIN YLR413W-RELATED"/>
    <property type="match status" value="1"/>
</dbReference>
<dbReference type="PANTHER" id="PTHR28019:SF6">
    <property type="entry name" value="PROTEIN ECM7"/>
    <property type="match status" value="1"/>
</dbReference>
<dbReference type="HOGENOM" id="CLU_042615_1_0_1"/>
<dbReference type="FunCoup" id="A3LST1">
    <property type="interactions" value="17"/>
</dbReference>
<dbReference type="InterPro" id="IPR009571">
    <property type="entry name" value="SUR7/Rim9-like_fungi"/>
</dbReference>
<dbReference type="OrthoDB" id="4062523at2759"/>
<evidence type="ECO:0008006" key="5">
    <source>
        <dbReference type="Google" id="ProtNLM"/>
    </source>
</evidence>
<protein>
    <recommendedName>
        <fullName evidence="5">Protein ECM7</fullName>
    </recommendedName>
</protein>
<feature type="compositionally biased region" description="Basic residues" evidence="1">
    <location>
        <begin position="405"/>
        <end position="414"/>
    </location>
</feature>
<feature type="transmembrane region" description="Helical" evidence="2">
    <location>
        <begin position="30"/>
        <end position="49"/>
    </location>
</feature>
<dbReference type="GO" id="GO:0031505">
    <property type="term" value="P:fungal-type cell wall organization"/>
    <property type="evidence" value="ECO:0007669"/>
    <property type="project" value="TreeGrafter"/>
</dbReference>
<organism evidence="3 4">
    <name type="scientific">Scheffersomyces stipitis (strain ATCC 58785 / CBS 6054 / NBRC 10063 / NRRL Y-11545)</name>
    <name type="common">Yeast</name>
    <name type="synonym">Pichia stipitis</name>
    <dbReference type="NCBI Taxonomy" id="322104"/>
    <lineage>
        <taxon>Eukaryota</taxon>
        <taxon>Fungi</taxon>
        <taxon>Dikarya</taxon>
        <taxon>Ascomycota</taxon>
        <taxon>Saccharomycotina</taxon>
        <taxon>Pichiomycetes</taxon>
        <taxon>Debaryomycetaceae</taxon>
        <taxon>Scheffersomyces</taxon>
    </lineage>
</organism>
<feature type="transmembrane region" description="Helical" evidence="2">
    <location>
        <begin position="207"/>
        <end position="230"/>
    </location>
</feature>
<feature type="region of interest" description="Disordered" evidence="1">
    <location>
        <begin position="359"/>
        <end position="423"/>
    </location>
</feature>
<keyword evidence="2" id="KW-0812">Transmembrane</keyword>
<reference evidence="3 4" key="1">
    <citation type="journal article" date="2007" name="Nat. Biotechnol.">
        <title>Genome sequence of the lignocellulose-bioconverting and xylose-fermenting yeast Pichia stipitis.</title>
        <authorList>
            <person name="Jeffries T.W."/>
            <person name="Grigoriev I.V."/>
            <person name="Grimwood J."/>
            <person name="Laplaza J.M."/>
            <person name="Aerts A."/>
            <person name="Salamov A."/>
            <person name="Schmutz J."/>
            <person name="Lindquist E."/>
            <person name="Dehal P."/>
            <person name="Shapiro H."/>
            <person name="Jin Y.S."/>
            <person name="Passoth V."/>
            <person name="Richardson P.M."/>
        </authorList>
    </citation>
    <scope>NUCLEOTIDE SEQUENCE [LARGE SCALE GENOMIC DNA]</scope>
    <source>
        <strain evidence="4">ATCC 58785 / CBS 6054 / NBRC 10063 / NRRL Y-11545</strain>
    </source>
</reference>
<dbReference type="InParanoid" id="A3LST1"/>
<dbReference type="eggNOG" id="ENOG502R7IE">
    <property type="taxonomic scope" value="Eukaryota"/>
</dbReference>
<dbReference type="Proteomes" id="UP000002258">
    <property type="component" value="Chromosome 4"/>
</dbReference>
<dbReference type="GO" id="GO:0051285">
    <property type="term" value="C:cell cortex of cell tip"/>
    <property type="evidence" value="ECO:0007669"/>
    <property type="project" value="TreeGrafter"/>
</dbReference>